<accession>K3XRR9</accession>
<dbReference type="EnsemblPlants" id="KQL05976">
    <property type="protein sequence ID" value="KQL05976"/>
    <property type="gene ID" value="SETIT_004615mg"/>
</dbReference>
<dbReference type="InParanoid" id="K3XRR9"/>
<organism evidence="2 3">
    <name type="scientific">Setaria italica</name>
    <name type="common">Foxtail millet</name>
    <name type="synonym">Panicum italicum</name>
    <dbReference type="NCBI Taxonomy" id="4555"/>
    <lineage>
        <taxon>Eukaryota</taxon>
        <taxon>Viridiplantae</taxon>
        <taxon>Streptophyta</taxon>
        <taxon>Embryophyta</taxon>
        <taxon>Tracheophyta</taxon>
        <taxon>Spermatophyta</taxon>
        <taxon>Magnoliopsida</taxon>
        <taxon>Liliopsida</taxon>
        <taxon>Poales</taxon>
        <taxon>Poaceae</taxon>
        <taxon>PACMAD clade</taxon>
        <taxon>Panicoideae</taxon>
        <taxon>Panicodae</taxon>
        <taxon>Paniceae</taxon>
        <taxon>Cenchrinae</taxon>
        <taxon>Setaria</taxon>
    </lineage>
</organism>
<reference evidence="2" key="2">
    <citation type="submission" date="2018-08" db="UniProtKB">
        <authorList>
            <consortium name="EnsemblPlants"/>
        </authorList>
    </citation>
    <scope>IDENTIFICATION</scope>
    <source>
        <strain evidence="2">Yugu1</strain>
    </source>
</reference>
<keyword evidence="1" id="KW-0732">Signal</keyword>
<feature type="chain" id="PRO_5010126005" evidence="1">
    <location>
        <begin position="19"/>
        <end position="56"/>
    </location>
</feature>
<sequence length="56" mass="6754">RLLFLWWLSVLGNISVERLRMYVKVELKRFRVVKEVGRIVMNVRIFACCQLIEVCQ</sequence>
<reference evidence="3" key="1">
    <citation type="journal article" date="2012" name="Nat. Biotechnol.">
        <title>Reference genome sequence of the model plant Setaria.</title>
        <authorList>
            <person name="Bennetzen J.L."/>
            <person name="Schmutz J."/>
            <person name="Wang H."/>
            <person name="Percifield R."/>
            <person name="Hawkins J."/>
            <person name="Pontaroli A.C."/>
            <person name="Estep M."/>
            <person name="Feng L."/>
            <person name="Vaughn J.N."/>
            <person name="Grimwood J."/>
            <person name="Jenkins J."/>
            <person name="Barry K."/>
            <person name="Lindquist E."/>
            <person name="Hellsten U."/>
            <person name="Deshpande S."/>
            <person name="Wang X."/>
            <person name="Wu X."/>
            <person name="Mitros T."/>
            <person name="Triplett J."/>
            <person name="Yang X."/>
            <person name="Ye C.Y."/>
            <person name="Mauro-Herrera M."/>
            <person name="Wang L."/>
            <person name="Li P."/>
            <person name="Sharma M."/>
            <person name="Sharma R."/>
            <person name="Ronald P.C."/>
            <person name="Panaud O."/>
            <person name="Kellogg E.A."/>
            <person name="Brutnell T.P."/>
            <person name="Doust A.N."/>
            <person name="Tuskan G.A."/>
            <person name="Rokhsar D."/>
            <person name="Devos K.M."/>
        </authorList>
    </citation>
    <scope>NUCLEOTIDE SEQUENCE [LARGE SCALE GENOMIC DNA]</scope>
    <source>
        <strain evidence="3">cv. Yugu1</strain>
    </source>
</reference>
<dbReference type="AlphaFoldDB" id="K3XRR9"/>
<dbReference type="EMBL" id="AGNK02003209">
    <property type="status" value="NOT_ANNOTATED_CDS"/>
    <property type="molecule type" value="Genomic_DNA"/>
</dbReference>
<evidence type="ECO:0000313" key="3">
    <source>
        <dbReference type="Proteomes" id="UP000004995"/>
    </source>
</evidence>
<name>K3XRR9_SETIT</name>
<dbReference type="HOGENOM" id="CLU_3020549_0_0_1"/>
<keyword evidence="3" id="KW-1185">Reference proteome</keyword>
<proteinExistence type="predicted"/>
<dbReference type="eggNOG" id="ENOG502S900">
    <property type="taxonomic scope" value="Eukaryota"/>
</dbReference>
<evidence type="ECO:0000313" key="2">
    <source>
        <dbReference type="EnsemblPlants" id="KQL05976"/>
    </source>
</evidence>
<protein>
    <submittedName>
        <fullName evidence="2">Uncharacterized protein</fullName>
    </submittedName>
</protein>
<evidence type="ECO:0000256" key="1">
    <source>
        <dbReference type="SAM" id="SignalP"/>
    </source>
</evidence>
<dbReference type="Proteomes" id="UP000004995">
    <property type="component" value="Unassembled WGS sequence"/>
</dbReference>
<dbReference type="Gramene" id="KQL05976">
    <property type="protein sequence ID" value="KQL05976"/>
    <property type="gene ID" value="SETIT_004615mg"/>
</dbReference>
<feature type="signal peptide" evidence="1">
    <location>
        <begin position="1"/>
        <end position="18"/>
    </location>
</feature>